<evidence type="ECO:0000313" key="3">
    <source>
        <dbReference type="Proteomes" id="UP000595140"/>
    </source>
</evidence>
<dbReference type="Pfam" id="PF13966">
    <property type="entry name" value="zf-RVT"/>
    <property type="match status" value="1"/>
</dbReference>
<keyword evidence="3" id="KW-1185">Reference proteome</keyword>
<protein>
    <recommendedName>
        <fullName evidence="1">Reverse transcriptase zinc-binding domain-containing protein</fullName>
    </recommendedName>
</protein>
<reference evidence="2 3" key="1">
    <citation type="submission" date="2018-04" db="EMBL/GenBank/DDBJ databases">
        <authorList>
            <person name="Vogel A."/>
        </authorList>
    </citation>
    <scope>NUCLEOTIDE SEQUENCE [LARGE SCALE GENOMIC DNA]</scope>
</reference>
<dbReference type="EMBL" id="OOIL02000038">
    <property type="protein sequence ID" value="VFQ59673.1"/>
    <property type="molecule type" value="Genomic_DNA"/>
</dbReference>
<evidence type="ECO:0000313" key="2">
    <source>
        <dbReference type="EMBL" id="VFQ59673.1"/>
    </source>
</evidence>
<sequence>MTAHPTGNPCSILEAILKVWTYINHILLGEGTSGSLAGDRQKPHWTRWVWSKTTHPKHKIIAWLIYQRRLKTRSFLHRFLDIEDKCGLCGKEAETINHLFLECKITAVLRETVFDAFGIKLKSAMLLDDIERELQNIKTKRKRSITTAVLAANWYNIWKMRNAKIHGKEFSVEAAIKNTMFFVKSFSLYNLK</sequence>
<organism evidence="2 3">
    <name type="scientific">Cuscuta campestris</name>
    <dbReference type="NCBI Taxonomy" id="132261"/>
    <lineage>
        <taxon>Eukaryota</taxon>
        <taxon>Viridiplantae</taxon>
        <taxon>Streptophyta</taxon>
        <taxon>Embryophyta</taxon>
        <taxon>Tracheophyta</taxon>
        <taxon>Spermatophyta</taxon>
        <taxon>Magnoliopsida</taxon>
        <taxon>eudicotyledons</taxon>
        <taxon>Gunneridae</taxon>
        <taxon>Pentapetalae</taxon>
        <taxon>asterids</taxon>
        <taxon>lamiids</taxon>
        <taxon>Solanales</taxon>
        <taxon>Convolvulaceae</taxon>
        <taxon>Cuscuteae</taxon>
        <taxon>Cuscuta</taxon>
        <taxon>Cuscuta subgen. Grammica</taxon>
        <taxon>Cuscuta sect. Cleistogrammica</taxon>
    </lineage>
</organism>
<dbReference type="OrthoDB" id="1937542at2759"/>
<dbReference type="InterPro" id="IPR026960">
    <property type="entry name" value="RVT-Znf"/>
</dbReference>
<feature type="domain" description="Reverse transcriptase zinc-binding" evidence="1">
    <location>
        <begin position="37"/>
        <end position="107"/>
    </location>
</feature>
<dbReference type="AlphaFoldDB" id="A0A484K203"/>
<proteinExistence type="predicted"/>
<accession>A0A484K203</accession>
<evidence type="ECO:0000259" key="1">
    <source>
        <dbReference type="Pfam" id="PF13966"/>
    </source>
</evidence>
<dbReference type="PANTHER" id="PTHR33116">
    <property type="entry name" value="REVERSE TRANSCRIPTASE ZINC-BINDING DOMAIN-CONTAINING PROTEIN-RELATED-RELATED"/>
    <property type="match status" value="1"/>
</dbReference>
<name>A0A484K203_9ASTE</name>
<gene>
    <name evidence="2" type="ORF">CCAM_LOCUS1449</name>
</gene>
<dbReference type="PANTHER" id="PTHR33116:SF84">
    <property type="entry name" value="RNA-DIRECTED DNA POLYMERASE"/>
    <property type="match status" value="1"/>
</dbReference>
<dbReference type="Proteomes" id="UP000595140">
    <property type="component" value="Unassembled WGS sequence"/>
</dbReference>